<dbReference type="InterPro" id="IPR038740">
    <property type="entry name" value="BioF2-like_GNAT_dom"/>
</dbReference>
<dbReference type="KEGG" id="spon:HME9304_02817"/>
<dbReference type="OrthoDB" id="1422531at2"/>
<dbReference type="Pfam" id="PF13480">
    <property type="entry name" value="Acetyltransf_6"/>
    <property type="match status" value="1"/>
</dbReference>
<organism evidence="2 3">
    <name type="scientific">Flagellimonas maritima</name>
    <dbReference type="NCBI Taxonomy" id="1383885"/>
    <lineage>
        <taxon>Bacteria</taxon>
        <taxon>Pseudomonadati</taxon>
        <taxon>Bacteroidota</taxon>
        <taxon>Flavobacteriia</taxon>
        <taxon>Flavobacteriales</taxon>
        <taxon>Flavobacteriaceae</taxon>
        <taxon>Flagellimonas</taxon>
    </lineage>
</organism>
<dbReference type="AlphaFoldDB" id="A0A2Z4LWX8"/>
<keyword evidence="3" id="KW-1185">Reference proteome</keyword>
<dbReference type="InterPro" id="IPR016181">
    <property type="entry name" value="Acyl_CoA_acyltransferase"/>
</dbReference>
<name>A0A2Z4LWX8_9FLAO</name>
<dbReference type="Proteomes" id="UP000248536">
    <property type="component" value="Chromosome"/>
</dbReference>
<sequence length="413" mass="49342">MESSPYLSEPFISTWIKHFNEGKPFVQFNFMEQLSFVEHSRFPIYFNTGKTNTKGLSYTLIPIKFDGPSSKVFFIYDVHGAFQSKDSFSNANIGRLSSMQYIGYLCDLKGHSNLDTYMNQVISKSSRYKFRMYKRKLESSFNIHYRAYFGDIAKQEYEFLFNRFKKLLEKRFREKRIQNNNLEPKEWNFYKEVTFSMILKQQAALYVVYDGEEPIAITLLNFSKKIAFDVIRTFDIDYSNFRLGTISLMQQLQWCIAQGFETLDFSKGHFEYKKRWATRSYNFEYHIYYDSRSVLASFIAFSMNMYYGLKQFLRDKNLAAVFHNSIFWLRNGNTTTEILPDYCFRENPEIYKEESLSYIKLDDEKNHSFKRMFYEFLYRYSEHKTDTKLFKVSKNPGLFLIKGKNSSVEAILK</sequence>
<reference evidence="2 3" key="1">
    <citation type="submission" date="2018-06" db="EMBL/GenBank/DDBJ databases">
        <title>Spongiibacterium sp. HME9304 Genome sequencing and assembly.</title>
        <authorList>
            <person name="Kang H."/>
            <person name="Kim H."/>
            <person name="Joh K."/>
        </authorList>
    </citation>
    <scope>NUCLEOTIDE SEQUENCE [LARGE SCALE GENOMIC DNA]</scope>
    <source>
        <strain evidence="2 3">HME9304</strain>
    </source>
</reference>
<accession>A0A2Z4LWX8</accession>
<evidence type="ECO:0000259" key="1">
    <source>
        <dbReference type="Pfam" id="PF13480"/>
    </source>
</evidence>
<dbReference type="SUPFAM" id="SSF55729">
    <property type="entry name" value="Acyl-CoA N-acyltransferases (Nat)"/>
    <property type="match status" value="1"/>
</dbReference>
<dbReference type="EMBL" id="CP030104">
    <property type="protein sequence ID" value="AWX45787.1"/>
    <property type="molecule type" value="Genomic_DNA"/>
</dbReference>
<feature type="domain" description="BioF2-like acetyltransferase" evidence="1">
    <location>
        <begin position="125"/>
        <end position="274"/>
    </location>
</feature>
<gene>
    <name evidence="2" type="ORF">HME9304_02817</name>
</gene>
<dbReference type="RefSeq" id="WP_112379142.1">
    <property type="nucleotide sequence ID" value="NZ_CP030104.1"/>
</dbReference>
<protein>
    <recommendedName>
        <fullName evidence="1">BioF2-like acetyltransferase domain-containing protein</fullName>
    </recommendedName>
</protein>
<dbReference type="Gene3D" id="3.40.630.30">
    <property type="match status" value="1"/>
</dbReference>
<evidence type="ECO:0000313" key="3">
    <source>
        <dbReference type="Proteomes" id="UP000248536"/>
    </source>
</evidence>
<proteinExistence type="predicted"/>
<evidence type="ECO:0000313" key="2">
    <source>
        <dbReference type="EMBL" id="AWX45787.1"/>
    </source>
</evidence>